<gene>
    <name evidence="1" type="ORF">PCAMFM013_S060g000031</name>
</gene>
<sequence length="58" mass="6733">MRPDGFKPFYLVVSQQFAGFQHLEDEGDRALALKELEFQVVMYLLDREAIKSGLIKML</sequence>
<name>A0A0G4PX94_PENC3</name>
<dbReference type="EMBL" id="HG793193">
    <property type="protein sequence ID" value="CRL30821.1"/>
    <property type="molecule type" value="Genomic_DNA"/>
</dbReference>
<evidence type="ECO:0000313" key="1">
    <source>
        <dbReference type="EMBL" id="CRL30821.1"/>
    </source>
</evidence>
<evidence type="ECO:0000313" key="2">
    <source>
        <dbReference type="Proteomes" id="UP000053732"/>
    </source>
</evidence>
<accession>A0A0G4PX94</accession>
<reference evidence="1 2" key="1">
    <citation type="journal article" date="2014" name="Nat. Commun.">
        <title>Multiple recent horizontal transfers of a large genomic region in cheese making fungi.</title>
        <authorList>
            <person name="Cheeseman K."/>
            <person name="Ropars J."/>
            <person name="Renault P."/>
            <person name="Dupont J."/>
            <person name="Gouzy J."/>
            <person name="Branca A."/>
            <person name="Abraham A.L."/>
            <person name="Ceppi M."/>
            <person name="Conseiller E."/>
            <person name="Debuchy R."/>
            <person name="Malagnac F."/>
            <person name="Goarin A."/>
            <person name="Silar P."/>
            <person name="Lacoste S."/>
            <person name="Sallet E."/>
            <person name="Bensimon A."/>
            <person name="Giraud T."/>
            <person name="Brygoo Y."/>
        </authorList>
    </citation>
    <scope>NUCLEOTIDE SEQUENCE [LARGE SCALE GENOMIC DNA]</scope>
    <source>
        <strain evidence="2">FM 013</strain>
    </source>
</reference>
<dbReference type="AlphaFoldDB" id="A0A0G4PX94"/>
<protein>
    <submittedName>
        <fullName evidence="1">Str. FM013</fullName>
    </submittedName>
</protein>
<proteinExistence type="predicted"/>
<organism evidence="1 2">
    <name type="scientific">Penicillium camemberti (strain FM 013)</name>
    <dbReference type="NCBI Taxonomy" id="1429867"/>
    <lineage>
        <taxon>Eukaryota</taxon>
        <taxon>Fungi</taxon>
        <taxon>Dikarya</taxon>
        <taxon>Ascomycota</taxon>
        <taxon>Pezizomycotina</taxon>
        <taxon>Eurotiomycetes</taxon>
        <taxon>Eurotiomycetidae</taxon>
        <taxon>Eurotiales</taxon>
        <taxon>Aspergillaceae</taxon>
        <taxon>Penicillium</taxon>
    </lineage>
</organism>
<dbReference type="Proteomes" id="UP000053732">
    <property type="component" value="Unassembled WGS sequence"/>
</dbReference>
<keyword evidence="2" id="KW-1185">Reference proteome</keyword>